<feature type="compositionally biased region" description="Basic and acidic residues" evidence="6">
    <location>
        <begin position="309"/>
        <end position="348"/>
    </location>
</feature>
<proteinExistence type="predicted"/>
<evidence type="ECO:0000313" key="8">
    <source>
        <dbReference type="EMBL" id="ROT82889.1"/>
    </source>
</evidence>
<evidence type="ECO:0000313" key="9">
    <source>
        <dbReference type="Proteomes" id="UP000283509"/>
    </source>
</evidence>
<dbReference type="EMBL" id="QCYY01000762">
    <property type="protein sequence ID" value="ROT82889.1"/>
    <property type="molecule type" value="Genomic_DNA"/>
</dbReference>
<evidence type="ECO:0000256" key="6">
    <source>
        <dbReference type="SAM" id="MobiDB-lite"/>
    </source>
</evidence>
<organism evidence="8 9">
    <name type="scientific">Penaeus vannamei</name>
    <name type="common">Whiteleg shrimp</name>
    <name type="synonym">Litopenaeus vannamei</name>
    <dbReference type="NCBI Taxonomy" id="6689"/>
    <lineage>
        <taxon>Eukaryota</taxon>
        <taxon>Metazoa</taxon>
        <taxon>Ecdysozoa</taxon>
        <taxon>Arthropoda</taxon>
        <taxon>Crustacea</taxon>
        <taxon>Multicrustacea</taxon>
        <taxon>Malacostraca</taxon>
        <taxon>Eumalacostraca</taxon>
        <taxon>Eucarida</taxon>
        <taxon>Decapoda</taxon>
        <taxon>Dendrobranchiata</taxon>
        <taxon>Penaeoidea</taxon>
        <taxon>Penaeidae</taxon>
        <taxon>Penaeus</taxon>
    </lineage>
</organism>
<dbReference type="PANTHER" id="PTHR24342">
    <property type="entry name" value="SERINE/THREONINE-PROTEIN KINASE 17"/>
    <property type="match status" value="1"/>
</dbReference>
<dbReference type="PROSITE" id="PS50011">
    <property type="entry name" value="PROTEIN_KINASE_DOM"/>
    <property type="match status" value="1"/>
</dbReference>
<feature type="domain" description="Protein kinase" evidence="7">
    <location>
        <begin position="1"/>
        <end position="127"/>
    </location>
</feature>
<dbReference type="OrthoDB" id="74764at2759"/>
<accession>A0A3R7PUE4</accession>
<dbReference type="GO" id="GO:0005524">
    <property type="term" value="F:ATP binding"/>
    <property type="evidence" value="ECO:0007669"/>
    <property type="project" value="UniProtKB-KW"/>
</dbReference>
<dbReference type="Gene3D" id="1.10.510.10">
    <property type="entry name" value="Transferase(Phosphotransferase) domain 1"/>
    <property type="match status" value="1"/>
</dbReference>
<protein>
    <recommendedName>
        <fullName evidence="7">Protein kinase domain-containing protein</fullName>
    </recommendedName>
</protein>
<feature type="compositionally biased region" description="Pro residues" evidence="6">
    <location>
        <begin position="162"/>
        <end position="171"/>
    </location>
</feature>
<comment type="caution">
    <text evidence="8">The sequence shown here is derived from an EMBL/GenBank/DDBJ whole genome shotgun (WGS) entry which is preliminary data.</text>
</comment>
<dbReference type="PANTHER" id="PTHR24342:SF12">
    <property type="entry name" value="DEATH-ASSOCIATED PROTEIN KINASE RELATED"/>
    <property type="match status" value="1"/>
</dbReference>
<dbReference type="Proteomes" id="UP000283509">
    <property type="component" value="Unassembled WGS sequence"/>
</dbReference>
<dbReference type="AlphaFoldDB" id="A0A3R7PUE4"/>
<evidence type="ECO:0000256" key="1">
    <source>
        <dbReference type="ARBA" id="ARBA00022527"/>
    </source>
</evidence>
<reference evidence="8 9" key="2">
    <citation type="submission" date="2019-01" db="EMBL/GenBank/DDBJ databases">
        <title>The decoding of complex shrimp genome reveals the adaptation for benthos swimmer, frequently molting mechanism and breeding impact on genome.</title>
        <authorList>
            <person name="Sun Y."/>
            <person name="Gao Y."/>
            <person name="Yu Y."/>
        </authorList>
    </citation>
    <scope>NUCLEOTIDE SEQUENCE [LARGE SCALE GENOMIC DNA]</scope>
    <source>
        <tissue evidence="8">Muscle</tissue>
    </source>
</reference>
<evidence type="ECO:0000256" key="2">
    <source>
        <dbReference type="ARBA" id="ARBA00022679"/>
    </source>
</evidence>
<gene>
    <name evidence="8" type="ORF">C7M84_023937</name>
</gene>
<dbReference type="SUPFAM" id="SSF56112">
    <property type="entry name" value="Protein kinase-like (PK-like)"/>
    <property type="match status" value="1"/>
</dbReference>
<feature type="compositionally biased region" description="Basic and acidic residues" evidence="6">
    <location>
        <begin position="149"/>
        <end position="158"/>
    </location>
</feature>
<feature type="region of interest" description="Disordered" evidence="6">
    <location>
        <begin position="129"/>
        <end position="389"/>
    </location>
</feature>
<evidence type="ECO:0000256" key="3">
    <source>
        <dbReference type="ARBA" id="ARBA00022741"/>
    </source>
</evidence>
<sequence length="389" mass="41717">MGQHPDSAVKLCDFGISRILLADIEVREVLGTPDYVAPEILQYEPISLATDMWSVGVLTYVLLTGHSPFGGDTKQETFLNISQGHVDFPEDLFGDVSEQAKDFISHLLVVEPSGRLSVDEALEHQWLRTAPTPAQPPPLVPVASAPARPEGHADRDQASPRPRTPTDPPCASPRAGASPRVRRHGEAAAAGASSLSFGARREASPRPSSPARPSEHRSPKPPAPSGAGARRGAAGQSREAAPASLALNREAVTTSVALNREADGSWRAADSVNKENNKNSINKTEEAPHLSSPCRDALDSPSRSRGRFGHAEIAKAPEAKRLAGGGKEGKENKEHGRDARDSHRERLRPSPLCLRRQGSKGDLHSPTEQQKFGPIQGSVAKRIEKGMIY</sequence>
<dbReference type="InterPro" id="IPR011009">
    <property type="entry name" value="Kinase-like_dom_sf"/>
</dbReference>
<keyword evidence="5" id="KW-0067">ATP-binding</keyword>
<keyword evidence="4" id="KW-0418">Kinase</keyword>
<dbReference type="GO" id="GO:0043065">
    <property type="term" value="P:positive regulation of apoptotic process"/>
    <property type="evidence" value="ECO:0007669"/>
    <property type="project" value="TreeGrafter"/>
</dbReference>
<dbReference type="GO" id="GO:0005634">
    <property type="term" value="C:nucleus"/>
    <property type="evidence" value="ECO:0007669"/>
    <property type="project" value="TreeGrafter"/>
</dbReference>
<keyword evidence="3" id="KW-0547">Nucleotide-binding</keyword>
<evidence type="ECO:0000259" key="7">
    <source>
        <dbReference type="PROSITE" id="PS50011"/>
    </source>
</evidence>
<evidence type="ECO:0000256" key="5">
    <source>
        <dbReference type="ARBA" id="ARBA00022840"/>
    </source>
</evidence>
<reference evidence="8 9" key="1">
    <citation type="submission" date="2018-04" db="EMBL/GenBank/DDBJ databases">
        <authorList>
            <person name="Zhang X."/>
            <person name="Yuan J."/>
            <person name="Li F."/>
            <person name="Xiang J."/>
        </authorList>
    </citation>
    <scope>NUCLEOTIDE SEQUENCE [LARGE SCALE GENOMIC DNA]</scope>
    <source>
        <tissue evidence="8">Muscle</tissue>
    </source>
</reference>
<feature type="compositionally biased region" description="Basic and acidic residues" evidence="6">
    <location>
        <begin position="272"/>
        <end position="288"/>
    </location>
</feature>
<keyword evidence="2" id="KW-0808">Transferase</keyword>
<dbReference type="GO" id="GO:0035556">
    <property type="term" value="P:intracellular signal transduction"/>
    <property type="evidence" value="ECO:0007669"/>
    <property type="project" value="TreeGrafter"/>
</dbReference>
<dbReference type="GO" id="GO:0004674">
    <property type="term" value="F:protein serine/threonine kinase activity"/>
    <property type="evidence" value="ECO:0007669"/>
    <property type="project" value="UniProtKB-KW"/>
</dbReference>
<dbReference type="InterPro" id="IPR000719">
    <property type="entry name" value="Prot_kinase_dom"/>
</dbReference>
<evidence type="ECO:0000256" key="4">
    <source>
        <dbReference type="ARBA" id="ARBA00022777"/>
    </source>
</evidence>
<keyword evidence="1" id="KW-0723">Serine/threonine-protein kinase</keyword>
<feature type="compositionally biased region" description="Low complexity" evidence="6">
    <location>
        <begin position="225"/>
        <end position="241"/>
    </location>
</feature>
<name>A0A3R7PUE4_PENVA</name>
<feature type="compositionally biased region" description="Low complexity" evidence="6">
    <location>
        <begin position="187"/>
        <end position="198"/>
    </location>
</feature>
<keyword evidence="9" id="KW-1185">Reference proteome</keyword>
<dbReference type="SMART" id="SM00220">
    <property type="entry name" value="S_TKc"/>
    <property type="match status" value="1"/>
</dbReference>
<dbReference type="Pfam" id="PF00069">
    <property type="entry name" value="Pkinase"/>
    <property type="match status" value="1"/>
</dbReference>